<reference evidence="1" key="2">
    <citation type="submission" date="2023-04" db="EMBL/GenBank/DDBJ databases">
        <authorList>
            <person name="Bu L."/>
            <person name="Lu L."/>
            <person name="Laidemitt M.R."/>
            <person name="Zhang S.M."/>
            <person name="Mutuku M."/>
            <person name="Mkoji G."/>
            <person name="Steinauer M."/>
            <person name="Loker E.S."/>
        </authorList>
    </citation>
    <scope>NUCLEOTIDE SEQUENCE</scope>
    <source>
        <strain evidence="1">KasaAsao</strain>
        <tissue evidence="1">Whole Snail</tissue>
    </source>
</reference>
<keyword evidence="2" id="KW-1185">Reference proteome</keyword>
<dbReference type="Proteomes" id="UP001233172">
    <property type="component" value="Unassembled WGS sequence"/>
</dbReference>
<dbReference type="AlphaFoldDB" id="A0AAD8C5F0"/>
<sequence length="69" mass="8058">PVEKHLEESFNITYQSNGTQYNCVGLTAMRVPQSSNKAFDIPCHVFYDIDEILMEWIVPRILCSIYIFE</sequence>
<gene>
    <name evidence="1" type="ORF">Bpfe_004656</name>
</gene>
<reference evidence="1" key="1">
    <citation type="journal article" date="2023" name="PLoS Negl. Trop. Dis.">
        <title>A genome sequence for Biomphalaria pfeifferi, the major vector snail for the human-infecting parasite Schistosoma mansoni.</title>
        <authorList>
            <person name="Bu L."/>
            <person name="Lu L."/>
            <person name="Laidemitt M.R."/>
            <person name="Zhang S.M."/>
            <person name="Mutuku M."/>
            <person name="Mkoji G."/>
            <person name="Steinauer M."/>
            <person name="Loker E.S."/>
        </authorList>
    </citation>
    <scope>NUCLEOTIDE SEQUENCE</scope>
    <source>
        <strain evidence="1">KasaAsao</strain>
    </source>
</reference>
<feature type="non-terminal residue" evidence="1">
    <location>
        <position position="1"/>
    </location>
</feature>
<dbReference type="EMBL" id="JASAOG010000012">
    <property type="protein sequence ID" value="KAK0065859.1"/>
    <property type="molecule type" value="Genomic_DNA"/>
</dbReference>
<evidence type="ECO:0000313" key="2">
    <source>
        <dbReference type="Proteomes" id="UP001233172"/>
    </source>
</evidence>
<organism evidence="1 2">
    <name type="scientific">Biomphalaria pfeifferi</name>
    <name type="common">Bloodfluke planorb</name>
    <name type="synonym">Freshwater snail</name>
    <dbReference type="NCBI Taxonomy" id="112525"/>
    <lineage>
        <taxon>Eukaryota</taxon>
        <taxon>Metazoa</taxon>
        <taxon>Spiralia</taxon>
        <taxon>Lophotrochozoa</taxon>
        <taxon>Mollusca</taxon>
        <taxon>Gastropoda</taxon>
        <taxon>Heterobranchia</taxon>
        <taxon>Euthyneura</taxon>
        <taxon>Panpulmonata</taxon>
        <taxon>Hygrophila</taxon>
        <taxon>Lymnaeoidea</taxon>
        <taxon>Planorbidae</taxon>
        <taxon>Biomphalaria</taxon>
    </lineage>
</organism>
<comment type="caution">
    <text evidence="1">The sequence shown here is derived from an EMBL/GenBank/DDBJ whole genome shotgun (WGS) entry which is preliminary data.</text>
</comment>
<evidence type="ECO:0000313" key="1">
    <source>
        <dbReference type="EMBL" id="KAK0065859.1"/>
    </source>
</evidence>
<feature type="non-terminal residue" evidence="1">
    <location>
        <position position="69"/>
    </location>
</feature>
<protein>
    <submittedName>
        <fullName evidence="1">Uncharacterized protein</fullName>
    </submittedName>
</protein>
<proteinExistence type="predicted"/>
<name>A0AAD8C5F0_BIOPF</name>
<accession>A0AAD8C5F0</accession>